<dbReference type="AlphaFoldDB" id="A0A1V9G4I9"/>
<name>A0A1V9G4I9_9BACT</name>
<gene>
    <name evidence="1" type="ORF">A3860_17520</name>
</gene>
<evidence type="ECO:0000313" key="2">
    <source>
        <dbReference type="Proteomes" id="UP000192796"/>
    </source>
</evidence>
<evidence type="ECO:0000313" key="1">
    <source>
        <dbReference type="EMBL" id="OQP65464.1"/>
    </source>
</evidence>
<dbReference type="Proteomes" id="UP000192796">
    <property type="component" value="Unassembled WGS sequence"/>
</dbReference>
<proteinExistence type="predicted"/>
<dbReference type="RefSeq" id="WP_081146319.1">
    <property type="nucleotide sequence ID" value="NZ_LVYD01000024.1"/>
</dbReference>
<dbReference type="STRING" id="1703345.A3860_17520"/>
<protein>
    <submittedName>
        <fullName evidence="1">Uncharacterized protein</fullName>
    </submittedName>
</protein>
<accession>A0A1V9G4I9</accession>
<dbReference type="EMBL" id="LVYD01000024">
    <property type="protein sequence ID" value="OQP65464.1"/>
    <property type="molecule type" value="Genomic_DNA"/>
</dbReference>
<keyword evidence="2" id="KW-1185">Reference proteome</keyword>
<sequence length="93" mass="10830">MTTEQFYVQVAEHFLTNYKPGDTARAVFERYAKEEFGWGEARAKKFAEKAEKGRAVEALIKAQKRFYLWYKLNYMKDVAIVEDPGTPTDPQTD</sequence>
<organism evidence="1 2">
    <name type="scientific">Niastella vici</name>
    <dbReference type="NCBI Taxonomy" id="1703345"/>
    <lineage>
        <taxon>Bacteria</taxon>
        <taxon>Pseudomonadati</taxon>
        <taxon>Bacteroidota</taxon>
        <taxon>Chitinophagia</taxon>
        <taxon>Chitinophagales</taxon>
        <taxon>Chitinophagaceae</taxon>
        <taxon>Niastella</taxon>
    </lineage>
</organism>
<comment type="caution">
    <text evidence="1">The sequence shown here is derived from an EMBL/GenBank/DDBJ whole genome shotgun (WGS) entry which is preliminary data.</text>
</comment>
<reference evidence="1 2" key="1">
    <citation type="submission" date="2016-03" db="EMBL/GenBank/DDBJ databases">
        <title>Niastella vici sp. nov., isolated from farmland soil.</title>
        <authorList>
            <person name="Chen L."/>
            <person name="Wang D."/>
            <person name="Yang S."/>
            <person name="Wang G."/>
        </authorList>
    </citation>
    <scope>NUCLEOTIDE SEQUENCE [LARGE SCALE GENOMIC DNA]</scope>
    <source>
        <strain evidence="1 2">DJ57</strain>
    </source>
</reference>